<proteinExistence type="predicted"/>
<gene>
    <name evidence="2" type="ORF">HLUCCA11_21380</name>
</gene>
<dbReference type="PANTHER" id="PTHR47992">
    <property type="entry name" value="PROTEIN PHOSPHATASE"/>
    <property type="match status" value="1"/>
</dbReference>
<evidence type="ECO:0000259" key="1">
    <source>
        <dbReference type="PROSITE" id="PS51746"/>
    </source>
</evidence>
<dbReference type="Gene3D" id="3.60.40.10">
    <property type="entry name" value="PPM-type phosphatase domain"/>
    <property type="match status" value="1"/>
</dbReference>
<protein>
    <submittedName>
        <fullName evidence="2">Protein phosphatase</fullName>
    </submittedName>
</protein>
<dbReference type="Proteomes" id="UP000050465">
    <property type="component" value="Unassembled WGS sequence"/>
</dbReference>
<dbReference type="CDD" id="cd00143">
    <property type="entry name" value="PP2Cc"/>
    <property type="match status" value="1"/>
</dbReference>
<dbReference type="InterPro" id="IPR001932">
    <property type="entry name" value="PPM-type_phosphatase-like_dom"/>
</dbReference>
<dbReference type="STRING" id="1666911.HLUCCA11_21380"/>
<accession>A0A0N8KM17</accession>
<dbReference type="InterPro" id="IPR015655">
    <property type="entry name" value="PP2C"/>
</dbReference>
<sequence length="250" mass="27418">MGLNFAGLTDIGLHRSNNQDSYYISPKGDLFIVADGMGGHVGGQEASRLATAAIERYITTHRDSDLASPVLLEQAVLAANTDVLANQQAHPQLADMGTTVVILMIRAGEFWCAHVGDSRLYLLRESGFFQITQDHTWVAQALEEGGLTAEELHQHPWRHVLSQCIGREGLLSVEAQKIKIEIDDRLLLCSDGLTEELSRDAIITNLQAASTCQEAVVQLVEAAKTQGGRDNITAVALFIPDIAERYYRQH</sequence>
<dbReference type="EMBL" id="LJZR01000055">
    <property type="protein sequence ID" value="KPQ32490.1"/>
    <property type="molecule type" value="Genomic_DNA"/>
</dbReference>
<dbReference type="GO" id="GO:0004722">
    <property type="term" value="F:protein serine/threonine phosphatase activity"/>
    <property type="evidence" value="ECO:0007669"/>
    <property type="project" value="InterPro"/>
</dbReference>
<dbReference type="AlphaFoldDB" id="A0A0N8KM17"/>
<dbReference type="InterPro" id="IPR036457">
    <property type="entry name" value="PPM-type-like_dom_sf"/>
</dbReference>
<dbReference type="NCBIfam" id="NF033484">
    <property type="entry name" value="Stp1_PP2C_phos"/>
    <property type="match status" value="1"/>
</dbReference>
<dbReference type="SMART" id="SM00332">
    <property type="entry name" value="PP2Cc"/>
    <property type="match status" value="1"/>
</dbReference>
<evidence type="ECO:0000313" key="3">
    <source>
        <dbReference type="Proteomes" id="UP000050465"/>
    </source>
</evidence>
<organism evidence="2 3">
    <name type="scientific">Phormidesmis priestleyi Ana</name>
    <dbReference type="NCBI Taxonomy" id="1666911"/>
    <lineage>
        <taxon>Bacteria</taxon>
        <taxon>Bacillati</taxon>
        <taxon>Cyanobacteriota</taxon>
        <taxon>Cyanophyceae</taxon>
        <taxon>Leptolyngbyales</taxon>
        <taxon>Leptolyngbyaceae</taxon>
        <taxon>Phormidesmis</taxon>
    </lineage>
</organism>
<feature type="domain" description="PPM-type phosphatase" evidence="1">
    <location>
        <begin position="4"/>
        <end position="239"/>
    </location>
</feature>
<comment type="caution">
    <text evidence="2">The sequence shown here is derived from an EMBL/GenBank/DDBJ whole genome shotgun (WGS) entry which is preliminary data.</text>
</comment>
<name>A0A0N8KM17_9CYAN</name>
<evidence type="ECO:0000313" key="2">
    <source>
        <dbReference type="EMBL" id="KPQ32490.1"/>
    </source>
</evidence>
<reference evidence="2 3" key="1">
    <citation type="submission" date="2015-09" db="EMBL/GenBank/DDBJ databases">
        <title>Identification and resolution of microdiversity through metagenomic sequencing of parallel consortia.</title>
        <authorList>
            <person name="Nelson W.C."/>
            <person name="Romine M.F."/>
            <person name="Lindemann S.R."/>
        </authorList>
    </citation>
    <scope>NUCLEOTIDE SEQUENCE [LARGE SCALE GENOMIC DNA]</scope>
    <source>
        <strain evidence="2">Ana</strain>
    </source>
</reference>
<dbReference type="SUPFAM" id="SSF81606">
    <property type="entry name" value="PP2C-like"/>
    <property type="match status" value="1"/>
</dbReference>
<dbReference type="SMART" id="SM00331">
    <property type="entry name" value="PP2C_SIG"/>
    <property type="match status" value="1"/>
</dbReference>
<dbReference type="Pfam" id="PF13672">
    <property type="entry name" value="PP2C_2"/>
    <property type="match status" value="1"/>
</dbReference>
<dbReference type="PROSITE" id="PS51746">
    <property type="entry name" value="PPM_2"/>
    <property type="match status" value="1"/>
</dbReference>